<sequence>MTQTDAPTVDDQVIGDPGRAAREVAAAAPAHTLCWPDTAVDAAEAGGLVVRSASVRGVAHRCSGTPRQDAYSAVWQQDLAALVVTVCDGVGSLDSSHEAAALASARLPDLVRPDPDTGAPHWAQAFDAVSAEIDALSAARGAPMATTAVCARITRRARYLAEIAWVGDSAAYLLTESGWSIVGGTIKTMDGDGSPLSSATAALPSAAVEFSTCTVEFAAGDALFVMTDGVADPLGAGRGEVGAALASWWRNPPGALDFAAQVGFARRSFDDDRTVVGVWPAAPQGDR</sequence>
<organism evidence="2 3">
    <name type="scientific">Mycolicibacterium vanbaalenii (strain DSM 7251 / JCM 13017 / BCRC 16820 / KCTC 9966 / NRRL B-24157 / PYR-1)</name>
    <name type="common">Mycobacterium vanbaalenii</name>
    <dbReference type="NCBI Taxonomy" id="350058"/>
    <lineage>
        <taxon>Bacteria</taxon>
        <taxon>Bacillati</taxon>
        <taxon>Actinomycetota</taxon>
        <taxon>Actinomycetes</taxon>
        <taxon>Mycobacteriales</taxon>
        <taxon>Mycobacteriaceae</taxon>
        <taxon>Mycolicibacterium</taxon>
    </lineage>
</organism>
<evidence type="ECO:0000259" key="1">
    <source>
        <dbReference type="PROSITE" id="PS51746"/>
    </source>
</evidence>
<dbReference type="InterPro" id="IPR001932">
    <property type="entry name" value="PPM-type_phosphatase-like_dom"/>
</dbReference>
<gene>
    <name evidence="2" type="ordered locus">Mvan_5990</name>
</gene>
<dbReference type="STRING" id="350058.Mvan_5990"/>
<dbReference type="eggNOG" id="COG0631">
    <property type="taxonomic scope" value="Bacteria"/>
</dbReference>
<reference evidence="2" key="1">
    <citation type="submission" date="2006-12" db="EMBL/GenBank/DDBJ databases">
        <title>Complete sequence of Mycobacterium vanbaalenii PYR-1.</title>
        <authorList>
            <consortium name="US DOE Joint Genome Institute"/>
            <person name="Copeland A."/>
            <person name="Lucas S."/>
            <person name="Lapidus A."/>
            <person name="Barry K."/>
            <person name="Detter J.C."/>
            <person name="Glavina del Rio T."/>
            <person name="Hammon N."/>
            <person name="Israni S."/>
            <person name="Dalin E."/>
            <person name="Tice H."/>
            <person name="Pitluck S."/>
            <person name="Singan V."/>
            <person name="Schmutz J."/>
            <person name="Larimer F."/>
            <person name="Land M."/>
            <person name="Hauser L."/>
            <person name="Kyrpides N."/>
            <person name="Anderson I.J."/>
            <person name="Miller C."/>
            <person name="Richardson P."/>
        </authorList>
    </citation>
    <scope>NUCLEOTIDE SEQUENCE [LARGE SCALE GENOMIC DNA]</scope>
    <source>
        <strain evidence="2">PYR-1</strain>
    </source>
</reference>
<name>A1THU6_MYCVP</name>
<dbReference type="EMBL" id="CP000511">
    <property type="protein sequence ID" value="ABM16746.1"/>
    <property type="molecule type" value="Genomic_DNA"/>
</dbReference>
<evidence type="ECO:0000313" key="3">
    <source>
        <dbReference type="Proteomes" id="UP000009159"/>
    </source>
</evidence>
<dbReference type="RefSeq" id="WP_011783090.1">
    <property type="nucleotide sequence ID" value="NC_008726.1"/>
</dbReference>
<evidence type="ECO:0000313" key="2">
    <source>
        <dbReference type="EMBL" id="ABM16746.1"/>
    </source>
</evidence>
<dbReference type="HOGENOM" id="CLU_026376_0_0_11"/>
<dbReference type="Pfam" id="PF13672">
    <property type="entry name" value="PP2C_2"/>
    <property type="match status" value="1"/>
</dbReference>
<protein>
    <recommendedName>
        <fullName evidence="1">PPM-type phosphatase domain-containing protein</fullName>
    </recommendedName>
</protein>
<dbReference type="InterPro" id="IPR036457">
    <property type="entry name" value="PPM-type-like_dom_sf"/>
</dbReference>
<proteinExistence type="predicted"/>
<dbReference type="Proteomes" id="UP000009159">
    <property type="component" value="Chromosome"/>
</dbReference>
<feature type="domain" description="PPM-type phosphatase" evidence="1">
    <location>
        <begin position="49"/>
        <end position="280"/>
    </location>
</feature>
<dbReference type="AlphaFoldDB" id="A1THU6"/>
<dbReference type="SUPFAM" id="SSF81606">
    <property type="entry name" value="PP2C-like"/>
    <property type="match status" value="1"/>
</dbReference>
<accession>A1THU6</accession>
<dbReference type="KEGG" id="mva:Mvan_5990"/>
<dbReference type="PROSITE" id="PS51746">
    <property type="entry name" value="PPM_2"/>
    <property type="match status" value="1"/>
</dbReference>
<keyword evidence="3" id="KW-1185">Reference proteome</keyword>
<dbReference type="Gene3D" id="3.60.40.10">
    <property type="entry name" value="PPM-type phosphatase domain"/>
    <property type="match status" value="1"/>
</dbReference>